<gene>
    <name evidence="2" type="ORF">P73_0588</name>
</gene>
<feature type="region of interest" description="Disordered" evidence="1">
    <location>
        <begin position="87"/>
        <end position="115"/>
    </location>
</feature>
<evidence type="ECO:0000256" key="1">
    <source>
        <dbReference type="SAM" id="MobiDB-lite"/>
    </source>
</evidence>
<dbReference type="HOGENOM" id="CLU_169641_0_0_5"/>
<reference evidence="2 3" key="1">
    <citation type="journal article" date="2014" name="Int. J. Syst. Evol. Microbiol.">
        <title>Celeribacter indicus sp. nov., a polycyclic aromatic hydrocarbon-degrading bacterium from deep-sea sediment and reclassification of Huaishuia halophila as Celeribacter halophilus comb. nov.</title>
        <authorList>
            <person name="Lai Q."/>
            <person name="Cao J."/>
            <person name="Yuan J."/>
            <person name="Li F."/>
            <person name="Shao Z."/>
        </authorList>
    </citation>
    <scope>NUCLEOTIDE SEQUENCE [LARGE SCALE GENOMIC DNA]</scope>
    <source>
        <strain evidence="2">P73</strain>
    </source>
</reference>
<name>A0A0B5DNZ0_9RHOB</name>
<feature type="compositionally biased region" description="Basic and acidic residues" evidence="1">
    <location>
        <begin position="87"/>
        <end position="107"/>
    </location>
</feature>
<dbReference type="Proteomes" id="UP000031521">
    <property type="component" value="Chromosome"/>
</dbReference>
<protein>
    <submittedName>
        <fullName evidence="2">Uncharacterized protein</fullName>
    </submittedName>
</protein>
<keyword evidence="3" id="KW-1185">Reference proteome</keyword>
<sequence>MTDFLPKEVLEGLELARRRDLKKKNRLRVRVGEETYPILRSWETGFALDRENTEHLRGLVDVYDGARHLYQALIVAAREDGHEMSFDFKRATQHREGPPLDYDRPDDAPVGLLPR</sequence>
<dbReference type="STRING" id="1208324.P73_0588"/>
<evidence type="ECO:0000313" key="3">
    <source>
        <dbReference type="Proteomes" id="UP000031521"/>
    </source>
</evidence>
<dbReference type="OrthoDB" id="7658488at2"/>
<evidence type="ECO:0000313" key="2">
    <source>
        <dbReference type="EMBL" id="AJE45303.1"/>
    </source>
</evidence>
<dbReference type="EMBL" id="CP004393">
    <property type="protein sequence ID" value="AJE45303.1"/>
    <property type="molecule type" value="Genomic_DNA"/>
</dbReference>
<accession>A0A0B5DNZ0</accession>
<dbReference type="KEGG" id="cid:P73_0588"/>
<proteinExistence type="predicted"/>
<dbReference type="RefSeq" id="WP_043868391.1">
    <property type="nucleotide sequence ID" value="NZ_CP004393.1"/>
</dbReference>
<organism evidence="2 3">
    <name type="scientific">Celeribacter indicus</name>
    <dbReference type="NCBI Taxonomy" id="1208324"/>
    <lineage>
        <taxon>Bacteria</taxon>
        <taxon>Pseudomonadati</taxon>
        <taxon>Pseudomonadota</taxon>
        <taxon>Alphaproteobacteria</taxon>
        <taxon>Rhodobacterales</taxon>
        <taxon>Roseobacteraceae</taxon>
        <taxon>Celeribacter</taxon>
    </lineage>
</organism>
<dbReference type="AlphaFoldDB" id="A0A0B5DNZ0"/>